<feature type="compositionally biased region" description="Basic and acidic residues" evidence="1">
    <location>
        <begin position="70"/>
        <end position="89"/>
    </location>
</feature>
<evidence type="ECO:0000256" key="1">
    <source>
        <dbReference type="SAM" id="MobiDB-lite"/>
    </source>
</evidence>
<feature type="region of interest" description="Disordered" evidence="1">
    <location>
        <begin position="203"/>
        <end position="245"/>
    </location>
</feature>
<dbReference type="Proteomes" id="UP000233469">
    <property type="component" value="Unassembled WGS sequence"/>
</dbReference>
<feature type="region of interest" description="Disordered" evidence="1">
    <location>
        <begin position="418"/>
        <end position="455"/>
    </location>
</feature>
<organism evidence="2 3">
    <name type="scientific">Rhizophagus irregularis</name>
    <dbReference type="NCBI Taxonomy" id="588596"/>
    <lineage>
        <taxon>Eukaryota</taxon>
        <taxon>Fungi</taxon>
        <taxon>Fungi incertae sedis</taxon>
        <taxon>Mucoromycota</taxon>
        <taxon>Glomeromycotina</taxon>
        <taxon>Glomeromycetes</taxon>
        <taxon>Glomerales</taxon>
        <taxon>Glomeraceae</taxon>
        <taxon>Rhizophagus</taxon>
    </lineage>
</organism>
<evidence type="ECO:0000313" key="2">
    <source>
        <dbReference type="EMBL" id="PKK59178.1"/>
    </source>
</evidence>
<reference evidence="2 3" key="1">
    <citation type="submission" date="2016-04" db="EMBL/GenBank/DDBJ databases">
        <title>Genome analyses suggest a sexual origin of heterokaryosis in a supposedly ancient asexual fungus.</title>
        <authorList>
            <person name="Ropars J."/>
            <person name="Sedzielewska K."/>
            <person name="Noel J."/>
            <person name="Charron P."/>
            <person name="Farinelli L."/>
            <person name="Marton T."/>
            <person name="Kruger M."/>
            <person name="Pelin A."/>
            <person name="Brachmann A."/>
            <person name="Corradi N."/>
        </authorList>
    </citation>
    <scope>NUCLEOTIDE SEQUENCE [LARGE SCALE GENOMIC DNA]</scope>
    <source>
        <strain evidence="2 3">C2</strain>
    </source>
</reference>
<dbReference type="VEuPathDB" id="FungiDB:RhiirA1_507613"/>
<dbReference type="VEuPathDB" id="FungiDB:RhiirFUN_018911"/>
<dbReference type="EMBL" id="LLXL01003182">
    <property type="protein sequence ID" value="PKK59178.1"/>
    <property type="molecule type" value="Genomic_DNA"/>
</dbReference>
<feature type="non-terminal residue" evidence="2">
    <location>
        <position position="1"/>
    </location>
</feature>
<accession>A0A2N1MC22</accession>
<feature type="compositionally biased region" description="Acidic residues" evidence="1">
    <location>
        <begin position="231"/>
        <end position="240"/>
    </location>
</feature>
<evidence type="ECO:0000313" key="3">
    <source>
        <dbReference type="Proteomes" id="UP000233469"/>
    </source>
</evidence>
<dbReference type="VEuPathDB" id="FungiDB:RhiirA1_470202"/>
<feature type="compositionally biased region" description="Acidic residues" evidence="1">
    <location>
        <begin position="203"/>
        <end position="213"/>
    </location>
</feature>
<protein>
    <submittedName>
        <fullName evidence="2">Uncharacterized protein</fullName>
    </submittedName>
</protein>
<proteinExistence type="predicted"/>
<dbReference type="VEuPathDB" id="FungiDB:FUN_013772"/>
<sequence>VLTISKKFINTETNQYEKSAANRDELSDKVEIIEVARGQTSTTPATGQVYQKNYRDPFVLDISQVLMESRQKSKTSQDLEESHTDKEMASAHFPKSSFEHTRTIKPREFSVEPSESLAYRYNNSDYEKLKREHSQLREEHAYLQGRMCEVYRELKEIKGELNKLWQDYIKLHSHNKYINHENEVLRAKINNLKSQILSQDDADVELSESESNDNDNRPGKKRKVARRQIDQSDDNSETDEENARTEMKVILKTMPSELTLRYDEKFTNETNVNILRQLIPRLIASMKPQFSPSYKQINDWLAALHKHRRARLLYVERSVIDKDNRRLHKNNRLSEDYDKTEVLNILKDTRYHSPEDSEMDKEQPDGKRKIIVYNLSWRSDELINFLRNVLDTHVFSLQMAQLMRGRNYDDKSYCITSQHPKNMPVNTDFSGPDTPAENRESQSQTDDNTQTEHND</sequence>
<dbReference type="AlphaFoldDB" id="A0A2N1MC22"/>
<feature type="compositionally biased region" description="Polar residues" evidence="1">
    <location>
        <begin position="418"/>
        <end position="429"/>
    </location>
</feature>
<gene>
    <name evidence="2" type="ORF">RhiirC2_795205</name>
</gene>
<reference evidence="2 3" key="2">
    <citation type="submission" date="2017-10" db="EMBL/GenBank/DDBJ databases">
        <title>Extensive intraspecific genome diversity in a model arbuscular mycorrhizal fungus.</title>
        <authorList>
            <person name="Chen E.C.H."/>
            <person name="Morin E."/>
            <person name="Baudet D."/>
            <person name="Noel J."/>
            <person name="Ndikumana S."/>
            <person name="Charron P."/>
            <person name="St-Onge C."/>
            <person name="Giorgi J."/>
            <person name="Grigoriev I.V."/>
            <person name="Roux C."/>
            <person name="Martin F.M."/>
            <person name="Corradi N."/>
        </authorList>
    </citation>
    <scope>NUCLEOTIDE SEQUENCE [LARGE SCALE GENOMIC DNA]</scope>
    <source>
        <strain evidence="2 3">C2</strain>
    </source>
</reference>
<comment type="caution">
    <text evidence="2">The sequence shown here is derived from an EMBL/GenBank/DDBJ whole genome shotgun (WGS) entry which is preliminary data.</text>
</comment>
<feature type="region of interest" description="Disordered" evidence="1">
    <location>
        <begin position="70"/>
        <end position="97"/>
    </location>
</feature>
<dbReference type="VEuPathDB" id="FungiDB:FUN_009367"/>
<name>A0A2N1MC22_9GLOM</name>